<name>A0A7J7KZ66_9MAGN</name>
<proteinExistence type="predicted"/>
<comment type="caution">
    <text evidence="1">The sequence shown here is derived from an EMBL/GenBank/DDBJ whole genome shotgun (WGS) entry which is preliminary data.</text>
</comment>
<organism evidence="1 2">
    <name type="scientific">Kingdonia uniflora</name>
    <dbReference type="NCBI Taxonomy" id="39325"/>
    <lineage>
        <taxon>Eukaryota</taxon>
        <taxon>Viridiplantae</taxon>
        <taxon>Streptophyta</taxon>
        <taxon>Embryophyta</taxon>
        <taxon>Tracheophyta</taxon>
        <taxon>Spermatophyta</taxon>
        <taxon>Magnoliopsida</taxon>
        <taxon>Ranunculales</taxon>
        <taxon>Circaeasteraceae</taxon>
        <taxon>Kingdonia</taxon>
    </lineage>
</organism>
<protein>
    <submittedName>
        <fullName evidence="1">Uncharacterized protein</fullName>
    </submittedName>
</protein>
<evidence type="ECO:0000313" key="2">
    <source>
        <dbReference type="Proteomes" id="UP000541444"/>
    </source>
</evidence>
<accession>A0A7J7KZ66</accession>
<dbReference type="Proteomes" id="UP000541444">
    <property type="component" value="Unassembled WGS sequence"/>
</dbReference>
<dbReference type="EMBL" id="JACGCM010002781">
    <property type="protein sequence ID" value="KAF6135671.1"/>
    <property type="molecule type" value="Genomic_DNA"/>
</dbReference>
<reference evidence="1 2" key="1">
    <citation type="journal article" date="2020" name="IScience">
        <title>Genome Sequencing of the Endangered Kingdonia uniflora (Circaeasteraceae, Ranunculales) Reveals Potential Mechanisms of Evolutionary Specialization.</title>
        <authorList>
            <person name="Sun Y."/>
            <person name="Deng T."/>
            <person name="Zhang A."/>
            <person name="Moore M.J."/>
            <person name="Landis J.B."/>
            <person name="Lin N."/>
            <person name="Zhang H."/>
            <person name="Zhang X."/>
            <person name="Huang J."/>
            <person name="Zhang X."/>
            <person name="Sun H."/>
            <person name="Wang H."/>
        </authorList>
    </citation>
    <scope>NUCLEOTIDE SEQUENCE [LARGE SCALE GENOMIC DNA]</scope>
    <source>
        <strain evidence="1">TB1705</strain>
        <tissue evidence="1">Leaf</tissue>
    </source>
</reference>
<gene>
    <name evidence="1" type="ORF">GIB67_028242</name>
</gene>
<sequence length="129" mass="14352">MCVGSFSGIVSLRPLPVSVYRSPEIFYKLWNDIQFDNAFGIEYEEVKENSYYTQETDFGSPISGSSSPTGYLIVQANCGLNQQRSSVYLQCGGSSRAIERSTCNPTLQFPQCLERPKEESTTIEAAENP</sequence>
<keyword evidence="2" id="KW-1185">Reference proteome</keyword>
<dbReference type="AlphaFoldDB" id="A0A7J7KZ66"/>
<evidence type="ECO:0000313" key="1">
    <source>
        <dbReference type="EMBL" id="KAF6135671.1"/>
    </source>
</evidence>